<organism evidence="1 2">
    <name type="scientific">Nanchangia anserum</name>
    <dbReference type="NCBI Taxonomy" id="2692125"/>
    <lineage>
        <taxon>Bacteria</taxon>
        <taxon>Bacillati</taxon>
        <taxon>Actinomycetota</taxon>
        <taxon>Actinomycetes</taxon>
        <taxon>Actinomycetales</taxon>
        <taxon>Actinomycetaceae</taxon>
        <taxon>Nanchangia</taxon>
    </lineage>
</organism>
<proteinExistence type="predicted"/>
<protein>
    <recommendedName>
        <fullName evidence="3">Pilus assembly protein TadE</fullName>
    </recommendedName>
</protein>
<evidence type="ECO:0000313" key="1">
    <source>
        <dbReference type="EMBL" id="MBD3689575.1"/>
    </source>
</evidence>
<evidence type="ECO:0000313" key="2">
    <source>
        <dbReference type="Proteomes" id="UP000627538"/>
    </source>
</evidence>
<dbReference type="EMBL" id="JACRUO010000001">
    <property type="protein sequence ID" value="MBD3689575.1"/>
    <property type="molecule type" value="Genomic_DNA"/>
</dbReference>
<dbReference type="RefSeq" id="WP_191071612.1">
    <property type="nucleotide sequence ID" value="NZ_CP060506.1"/>
</dbReference>
<comment type="caution">
    <text evidence="1">The sequence shown here is derived from an EMBL/GenBank/DDBJ whole genome shotgun (WGS) entry which is preliminary data.</text>
</comment>
<sequence>MRRAGPESGMVTAEIAVALPAVIAVCVLLVGLAQGGAAKIQACDAARVSVRAAAIGEAAPPPRRGVSVEVVTEGEWVSAYARSSAPLLGDLGGALTCEAHALSETVPAS</sequence>
<dbReference type="AlphaFoldDB" id="A0A8I0GCD7"/>
<keyword evidence="2" id="KW-1185">Reference proteome</keyword>
<dbReference type="Proteomes" id="UP000627538">
    <property type="component" value="Unassembled WGS sequence"/>
</dbReference>
<evidence type="ECO:0008006" key="3">
    <source>
        <dbReference type="Google" id="ProtNLM"/>
    </source>
</evidence>
<accession>A0A8I0GCD7</accession>
<name>A0A8I0GCD7_9ACTO</name>
<reference evidence="1 2" key="1">
    <citation type="submission" date="2020-08" db="EMBL/GenBank/DDBJ databases">
        <title>Winkia gen. nov., sp. nov., isolated from faeces of the Anser albifrons in China.</title>
        <authorList>
            <person name="Liu Q."/>
        </authorList>
    </citation>
    <scope>NUCLEOTIDE SEQUENCE [LARGE SCALE GENOMIC DNA]</scope>
    <source>
        <strain evidence="1 2">C62</strain>
    </source>
</reference>
<gene>
    <name evidence="1" type="ORF">H8R10_04960</name>
</gene>